<dbReference type="PRINTS" id="PR01415">
    <property type="entry name" value="ANKYRIN"/>
</dbReference>
<dbReference type="InterPro" id="IPR002110">
    <property type="entry name" value="Ankyrin_rpt"/>
</dbReference>
<dbReference type="PANTHER" id="PTHR24176:SF14">
    <property type="entry name" value="ANKYRIN REPEAT DOMAIN-CONTAINING PROTEIN 31"/>
    <property type="match status" value="1"/>
</dbReference>
<dbReference type="SMART" id="SM00248">
    <property type="entry name" value="ANK"/>
    <property type="match status" value="3"/>
</dbReference>
<feature type="repeat" description="ANK" evidence="1">
    <location>
        <begin position="86"/>
        <end position="118"/>
    </location>
</feature>
<feature type="domain" description="Death" evidence="3">
    <location>
        <begin position="747"/>
        <end position="799"/>
    </location>
</feature>
<dbReference type="SUPFAM" id="SSF48403">
    <property type="entry name" value="Ankyrin repeat"/>
    <property type="match status" value="1"/>
</dbReference>
<keyword evidence="1" id="KW-0040">ANK repeat</keyword>
<dbReference type="GeneID" id="111113267"/>
<feature type="compositionally biased region" description="Basic and acidic residues" evidence="2">
    <location>
        <begin position="661"/>
        <end position="672"/>
    </location>
</feature>
<sequence>MGDPEVASSSTGDNQREKDILAIRLLRAIREKKVSEAKKILEEKPNILFKDKDGCQCLHFAAQEGVLDLVKLLLEEGAHVNCFDHNGQSPLHKAASRGHLDVVIHLVASGAQVGSLDWANHTPFEKAVISRSVEVVEVLLTFGAEPNLQDWTWAMGNLGEKEKKIQDLITQHVPLVPGYKYEGIQFEVVCVKPNEDQVLAKLNLTVKAIDVRSSFIFFCRKMQSEYTTLKSLLKEDQTAYSDMFEIRTWGVTRKTLAFALTIEGVPKLNEHLHVVSPNGSIGRVDNHVKNEDENTTEVTLTLKMNTRGPTQFAIVSVFKKETFAISTDEAKIVPASEPDAEIDIPKGAFEKAAELQLNVVDTQDVNEDEEDESGPLLMTNVIDMSMSDGQQPKEEIVMKLPIHNKGGVEEEMCVLATSEEDPDDEDDWEVIEAERDAKGKAAVFRIKHFSIYAVTKKKFAEQQLQKVVDKINQSCKGTKRVHFLTMTKLDTNNQFDVVIEILVLKQLEDRKTHWINEGYEAPEMSEECEIRKEETFKIVFKGEIEEDIESERTIEFHKARKINSIVARVFIKGDSRNPKVGIKILKGESIFYDQEVIVNKSILGCCRYQTKRTERREILEYEEFQNMDVNCILPPEPEPEPELEPEKEPEPEVEQVEAEPEPDHDTTLEHEFLPVSDNDSFDSSQVPSEEIERENERLQKVAASENTELTYSVLNPSSIHCLCKCLTLEEAGLFGLQMGLQSSIKQELSRAEHPSKELTFKLLRLWGGSKHSRTRVKKIQKGLKTINRMDLLDAFSEAFREDLPFPENRRVYID</sequence>
<accession>A0A8B8BUW4</accession>
<reference evidence="5" key="1">
    <citation type="submission" date="2025-08" db="UniProtKB">
        <authorList>
            <consortium name="RefSeq"/>
        </authorList>
    </citation>
    <scope>IDENTIFICATION</scope>
    <source>
        <tissue evidence="5">Whole sample</tissue>
    </source>
</reference>
<dbReference type="PROSITE" id="PS50017">
    <property type="entry name" value="DEATH_DOMAIN"/>
    <property type="match status" value="1"/>
</dbReference>
<dbReference type="InterPro" id="IPR000488">
    <property type="entry name" value="Death_dom"/>
</dbReference>
<feature type="repeat" description="ANK" evidence="1">
    <location>
        <begin position="119"/>
        <end position="151"/>
    </location>
</feature>
<dbReference type="PROSITE" id="PS50297">
    <property type="entry name" value="ANK_REP_REGION"/>
    <property type="match status" value="3"/>
</dbReference>
<evidence type="ECO:0000313" key="4">
    <source>
        <dbReference type="Proteomes" id="UP000694844"/>
    </source>
</evidence>
<dbReference type="AlphaFoldDB" id="A0A8B8BUW4"/>
<dbReference type="GO" id="GO:0007165">
    <property type="term" value="P:signal transduction"/>
    <property type="evidence" value="ECO:0007669"/>
    <property type="project" value="InterPro"/>
</dbReference>
<protein>
    <submittedName>
        <fullName evidence="5">Uncharacterized protein LOC111113267 isoform X3</fullName>
    </submittedName>
</protein>
<feature type="repeat" description="ANK" evidence="1">
    <location>
        <begin position="53"/>
        <end position="85"/>
    </location>
</feature>
<evidence type="ECO:0000256" key="1">
    <source>
        <dbReference type="PROSITE-ProRule" id="PRU00023"/>
    </source>
</evidence>
<dbReference type="PANTHER" id="PTHR24176">
    <property type="entry name" value="ANKYRIN REPEAT DOMAIN-CONTAINING PROTEIN 31-RELATED"/>
    <property type="match status" value="1"/>
</dbReference>
<dbReference type="Gene3D" id="1.25.40.20">
    <property type="entry name" value="Ankyrin repeat-containing domain"/>
    <property type="match status" value="1"/>
</dbReference>
<dbReference type="InterPro" id="IPR042334">
    <property type="entry name" value="ANKRD31"/>
</dbReference>
<gene>
    <name evidence="5" type="primary">LOC111113267</name>
</gene>
<proteinExistence type="predicted"/>
<name>A0A8B8BUW4_CRAVI</name>
<dbReference type="OrthoDB" id="6135813at2759"/>
<feature type="region of interest" description="Disordered" evidence="2">
    <location>
        <begin position="633"/>
        <end position="691"/>
    </location>
</feature>
<keyword evidence="4" id="KW-1185">Reference proteome</keyword>
<dbReference type="Proteomes" id="UP000694844">
    <property type="component" value="Chromosome 9"/>
</dbReference>
<evidence type="ECO:0000259" key="3">
    <source>
        <dbReference type="PROSITE" id="PS50017"/>
    </source>
</evidence>
<dbReference type="RefSeq" id="XP_022307090.1">
    <property type="nucleotide sequence ID" value="XM_022451382.1"/>
</dbReference>
<organism evidence="4 5">
    <name type="scientific">Crassostrea virginica</name>
    <name type="common">Eastern oyster</name>
    <dbReference type="NCBI Taxonomy" id="6565"/>
    <lineage>
        <taxon>Eukaryota</taxon>
        <taxon>Metazoa</taxon>
        <taxon>Spiralia</taxon>
        <taxon>Lophotrochozoa</taxon>
        <taxon>Mollusca</taxon>
        <taxon>Bivalvia</taxon>
        <taxon>Autobranchia</taxon>
        <taxon>Pteriomorphia</taxon>
        <taxon>Ostreida</taxon>
        <taxon>Ostreoidea</taxon>
        <taxon>Ostreidae</taxon>
        <taxon>Crassostrea</taxon>
    </lineage>
</organism>
<dbReference type="Gene3D" id="2.60.220.30">
    <property type="match status" value="1"/>
</dbReference>
<evidence type="ECO:0000256" key="2">
    <source>
        <dbReference type="SAM" id="MobiDB-lite"/>
    </source>
</evidence>
<feature type="compositionally biased region" description="Acidic residues" evidence="2">
    <location>
        <begin position="651"/>
        <end position="660"/>
    </location>
</feature>
<dbReference type="InterPro" id="IPR036770">
    <property type="entry name" value="Ankyrin_rpt-contain_sf"/>
</dbReference>
<dbReference type="PROSITE" id="PS50088">
    <property type="entry name" value="ANK_REPEAT"/>
    <property type="match status" value="3"/>
</dbReference>
<evidence type="ECO:0000313" key="5">
    <source>
        <dbReference type="RefSeq" id="XP_022307090.1"/>
    </source>
</evidence>
<feature type="compositionally biased region" description="Polar residues" evidence="2">
    <location>
        <begin position="677"/>
        <end position="687"/>
    </location>
</feature>
<dbReference type="Pfam" id="PF12796">
    <property type="entry name" value="Ank_2"/>
    <property type="match status" value="1"/>
</dbReference>